<organism evidence="6 7">
    <name type="scientific">Acrobeloides nanus</name>
    <dbReference type="NCBI Taxonomy" id="290746"/>
    <lineage>
        <taxon>Eukaryota</taxon>
        <taxon>Metazoa</taxon>
        <taxon>Ecdysozoa</taxon>
        <taxon>Nematoda</taxon>
        <taxon>Chromadorea</taxon>
        <taxon>Rhabditida</taxon>
        <taxon>Tylenchina</taxon>
        <taxon>Cephalobomorpha</taxon>
        <taxon>Cephaloboidea</taxon>
        <taxon>Cephalobidae</taxon>
        <taxon>Acrobeloides</taxon>
    </lineage>
</organism>
<evidence type="ECO:0000256" key="2">
    <source>
        <dbReference type="ARBA" id="ARBA00012544"/>
    </source>
</evidence>
<keyword evidence="6" id="KW-1185">Reference proteome</keyword>
<dbReference type="PANTHER" id="PTHR48043:SF143">
    <property type="entry name" value="UDP-GLUCURONOSYLTRANSFERASE"/>
    <property type="match status" value="1"/>
</dbReference>
<evidence type="ECO:0000256" key="1">
    <source>
        <dbReference type="ARBA" id="ARBA00009995"/>
    </source>
</evidence>
<keyword evidence="3" id="KW-0328">Glycosyltransferase</keyword>
<keyword evidence="4" id="KW-0808">Transferase</keyword>
<sequence length="365" mass="41312">MNNLCEQLLKKTDVIDGLKSENFDIYFGEQLSLCGTGLSHVLGIKIHLWVSSTPLMDYMSWLLAAPMPLSYVPTVAEIELSNQLTYYERTQNILAHLLINYQFSSSNAETTAIFRNFYGPKFPSVEEIARESPLTFVMTDEFVDSPRPTLHNIVHIGGLGLEENNQITEEPFKSELSKGQTGVIFISLGSNVATTYLPYEFKKNFIDALKSLPEYHFIMKIEKDDNEIPEFCKGIPNIYLTYWAPQTSILSNPRVLAFVTHGGYNSMLEVAKFGVPVLVLPFFGDQFRNGRVSERNGWGKVFNKVKLLHGSEEFLEAIKDVVIDESFKKNAKRTSKLIQTKPFSAAERLSCKSKGESYLLLFIIT</sequence>
<dbReference type="SUPFAM" id="SSF53756">
    <property type="entry name" value="UDP-Glycosyltransferase/glycogen phosphorylase"/>
    <property type="match status" value="1"/>
</dbReference>
<dbReference type="Proteomes" id="UP000887540">
    <property type="component" value="Unplaced"/>
</dbReference>
<name>A0A914EL31_9BILA</name>
<protein>
    <recommendedName>
        <fullName evidence="2">glucuronosyltransferase</fullName>
        <ecNumber evidence="2">2.4.1.17</ecNumber>
    </recommendedName>
</protein>
<evidence type="ECO:0000256" key="4">
    <source>
        <dbReference type="ARBA" id="ARBA00022679"/>
    </source>
</evidence>
<dbReference type="Pfam" id="PF00201">
    <property type="entry name" value="UDPGT"/>
    <property type="match status" value="1"/>
</dbReference>
<dbReference type="EC" id="2.4.1.17" evidence="2"/>
<comment type="similarity">
    <text evidence="1">Belongs to the UDP-glycosyltransferase family.</text>
</comment>
<reference evidence="7" key="1">
    <citation type="submission" date="2022-11" db="UniProtKB">
        <authorList>
            <consortium name="WormBaseParasite"/>
        </authorList>
    </citation>
    <scope>IDENTIFICATION</scope>
</reference>
<evidence type="ECO:0000256" key="5">
    <source>
        <dbReference type="ARBA" id="ARBA00047475"/>
    </source>
</evidence>
<comment type="catalytic activity">
    <reaction evidence="5">
        <text>glucuronate acceptor + UDP-alpha-D-glucuronate = acceptor beta-D-glucuronoside + UDP + H(+)</text>
        <dbReference type="Rhea" id="RHEA:21032"/>
        <dbReference type="ChEBI" id="CHEBI:15378"/>
        <dbReference type="ChEBI" id="CHEBI:58052"/>
        <dbReference type="ChEBI" id="CHEBI:58223"/>
        <dbReference type="ChEBI" id="CHEBI:132367"/>
        <dbReference type="ChEBI" id="CHEBI:132368"/>
        <dbReference type="EC" id="2.4.1.17"/>
    </reaction>
</comment>
<evidence type="ECO:0000313" key="6">
    <source>
        <dbReference type="Proteomes" id="UP000887540"/>
    </source>
</evidence>
<dbReference type="FunFam" id="3.40.50.2000:FF:000021">
    <property type="entry name" value="UDP-glucuronosyltransferase"/>
    <property type="match status" value="1"/>
</dbReference>
<dbReference type="Gene3D" id="3.40.50.2000">
    <property type="entry name" value="Glycogen Phosphorylase B"/>
    <property type="match status" value="1"/>
</dbReference>
<dbReference type="AlphaFoldDB" id="A0A914EL31"/>
<dbReference type="GO" id="GO:0015020">
    <property type="term" value="F:glucuronosyltransferase activity"/>
    <property type="evidence" value="ECO:0007669"/>
    <property type="project" value="UniProtKB-EC"/>
</dbReference>
<evidence type="ECO:0000256" key="3">
    <source>
        <dbReference type="ARBA" id="ARBA00022676"/>
    </source>
</evidence>
<dbReference type="CDD" id="cd03784">
    <property type="entry name" value="GT1_Gtf-like"/>
    <property type="match status" value="1"/>
</dbReference>
<dbReference type="InterPro" id="IPR002213">
    <property type="entry name" value="UDP_glucos_trans"/>
</dbReference>
<proteinExistence type="inferred from homology"/>
<accession>A0A914EL31</accession>
<dbReference type="WBParaSite" id="ACRNAN_scaffold870.g9299.t1">
    <property type="protein sequence ID" value="ACRNAN_scaffold870.g9299.t1"/>
    <property type="gene ID" value="ACRNAN_scaffold870.g9299"/>
</dbReference>
<evidence type="ECO:0000313" key="7">
    <source>
        <dbReference type="WBParaSite" id="ACRNAN_scaffold870.g9299.t1"/>
    </source>
</evidence>
<dbReference type="InterPro" id="IPR050271">
    <property type="entry name" value="UDP-glycosyltransferase"/>
</dbReference>
<dbReference type="PANTHER" id="PTHR48043">
    <property type="entry name" value="EG:EG0003.4 PROTEIN-RELATED"/>
    <property type="match status" value="1"/>
</dbReference>